<keyword evidence="2" id="KW-0805">Transcription regulation</keyword>
<evidence type="ECO:0000256" key="5">
    <source>
        <dbReference type="ARBA" id="ARBA00023242"/>
    </source>
</evidence>
<keyword evidence="4" id="KW-0804">Transcription</keyword>
<dbReference type="PANTHER" id="PTHR31845:SF32">
    <property type="entry name" value="MISCELLANEOUS ZN(II)2CYS6 TRANSCRIPTION FACTOR (EUROFUNG)-RELATED"/>
    <property type="match status" value="1"/>
</dbReference>
<reference evidence="7" key="2">
    <citation type="submission" date="2023-06" db="EMBL/GenBank/DDBJ databases">
        <authorList>
            <consortium name="Lawrence Berkeley National Laboratory"/>
            <person name="Haridas S."/>
            <person name="Hensen N."/>
            <person name="Bonometti L."/>
            <person name="Westerberg I."/>
            <person name="Brannstrom I.O."/>
            <person name="Guillou S."/>
            <person name="Cros-Aarteil S."/>
            <person name="Calhoun S."/>
            <person name="Kuo A."/>
            <person name="Mondo S."/>
            <person name="Pangilinan J."/>
            <person name="Riley R."/>
            <person name="LaButti K."/>
            <person name="Andreopoulos B."/>
            <person name="Lipzen A."/>
            <person name="Chen C."/>
            <person name="Yanf M."/>
            <person name="Daum C."/>
            <person name="Ng V."/>
            <person name="Clum A."/>
            <person name="Steindorff A."/>
            <person name="Ohm R."/>
            <person name="Martin F."/>
            <person name="Silar P."/>
            <person name="Natvig D."/>
            <person name="Lalanne C."/>
            <person name="Gautier V."/>
            <person name="Ament-velasquez S.L."/>
            <person name="Kruys A."/>
            <person name="Hutchinson M.I."/>
            <person name="Powell A.J."/>
            <person name="Barry K."/>
            <person name="Miller A.N."/>
            <person name="Grigoriev I.V."/>
            <person name="Debuchy R."/>
            <person name="Gladieux P."/>
            <person name="Thoren M.H."/>
            <person name="Johannesson H."/>
        </authorList>
    </citation>
    <scope>NUCLEOTIDE SEQUENCE</scope>
    <source>
        <strain evidence="7">CBS 232.78</strain>
    </source>
</reference>
<name>A0AAE0P540_9PEZI</name>
<dbReference type="EMBL" id="JAULSW010000001">
    <property type="protein sequence ID" value="KAK3393455.1"/>
    <property type="molecule type" value="Genomic_DNA"/>
</dbReference>
<sequence length="212" mass="23865">MFYPPNHASQAPVGEAVATEHTLEERRAVLGCLYMSSIISSYLGQIDALRWTPYMEECLRIIRGRSSTECPTDEYFAYQVELQRVSRDLEDAKSLAAIPPSLYLKAVQARLDGIKENMSPQFLNDETLLGAVYFAELSIFEWLSQDTSLGPNAQIQRIEYLYKCLQTVKAAMESFFRILPAEYRSSSTSSIAPPATRLPPPATTKSRRPQTV</sequence>
<gene>
    <name evidence="7" type="ORF">B0H63DRAFT_18024</name>
</gene>
<keyword evidence="3" id="KW-0238">DNA-binding</keyword>
<dbReference type="PANTHER" id="PTHR31845">
    <property type="entry name" value="FINGER DOMAIN PROTEIN, PUTATIVE-RELATED"/>
    <property type="match status" value="1"/>
</dbReference>
<reference evidence="7" key="1">
    <citation type="journal article" date="2023" name="Mol. Phylogenet. Evol.">
        <title>Genome-scale phylogeny and comparative genomics of the fungal order Sordariales.</title>
        <authorList>
            <person name="Hensen N."/>
            <person name="Bonometti L."/>
            <person name="Westerberg I."/>
            <person name="Brannstrom I.O."/>
            <person name="Guillou S."/>
            <person name="Cros-Aarteil S."/>
            <person name="Calhoun S."/>
            <person name="Haridas S."/>
            <person name="Kuo A."/>
            <person name="Mondo S."/>
            <person name="Pangilinan J."/>
            <person name="Riley R."/>
            <person name="LaButti K."/>
            <person name="Andreopoulos B."/>
            <person name="Lipzen A."/>
            <person name="Chen C."/>
            <person name="Yan M."/>
            <person name="Daum C."/>
            <person name="Ng V."/>
            <person name="Clum A."/>
            <person name="Steindorff A."/>
            <person name="Ohm R.A."/>
            <person name="Martin F."/>
            <person name="Silar P."/>
            <person name="Natvig D.O."/>
            <person name="Lalanne C."/>
            <person name="Gautier V."/>
            <person name="Ament-Velasquez S.L."/>
            <person name="Kruys A."/>
            <person name="Hutchinson M.I."/>
            <person name="Powell A.J."/>
            <person name="Barry K."/>
            <person name="Miller A.N."/>
            <person name="Grigoriev I.V."/>
            <person name="Debuchy R."/>
            <person name="Gladieux P."/>
            <person name="Hiltunen Thoren M."/>
            <person name="Johannesson H."/>
        </authorList>
    </citation>
    <scope>NUCLEOTIDE SEQUENCE</scope>
    <source>
        <strain evidence="7">CBS 232.78</strain>
    </source>
</reference>
<evidence type="ECO:0000256" key="2">
    <source>
        <dbReference type="ARBA" id="ARBA00023015"/>
    </source>
</evidence>
<evidence type="ECO:0000256" key="1">
    <source>
        <dbReference type="ARBA" id="ARBA00004123"/>
    </source>
</evidence>
<evidence type="ECO:0000256" key="6">
    <source>
        <dbReference type="SAM" id="MobiDB-lite"/>
    </source>
</evidence>
<comment type="subcellular location">
    <subcellularLocation>
        <location evidence="1">Nucleus</location>
    </subcellularLocation>
</comment>
<dbReference type="InterPro" id="IPR051089">
    <property type="entry name" value="prtT"/>
</dbReference>
<evidence type="ECO:0000256" key="3">
    <source>
        <dbReference type="ARBA" id="ARBA00023125"/>
    </source>
</evidence>
<feature type="region of interest" description="Disordered" evidence="6">
    <location>
        <begin position="187"/>
        <end position="212"/>
    </location>
</feature>
<dbReference type="GO" id="GO:0005634">
    <property type="term" value="C:nucleus"/>
    <property type="evidence" value="ECO:0007669"/>
    <property type="project" value="UniProtKB-SubCell"/>
</dbReference>
<keyword evidence="8" id="KW-1185">Reference proteome</keyword>
<evidence type="ECO:0000313" key="8">
    <source>
        <dbReference type="Proteomes" id="UP001285441"/>
    </source>
</evidence>
<dbReference type="GO" id="GO:0000981">
    <property type="term" value="F:DNA-binding transcription factor activity, RNA polymerase II-specific"/>
    <property type="evidence" value="ECO:0007669"/>
    <property type="project" value="TreeGrafter"/>
</dbReference>
<proteinExistence type="predicted"/>
<dbReference type="AlphaFoldDB" id="A0AAE0P540"/>
<dbReference type="Proteomes" id="UP001285441">
    <property type="component" value="Unassembled WGS sequence"/>
</dbReference>
<protein>
    <submittedName>
        <fullName evidence="7">Uncharacterized protein</fullName>
    </submittedName>
</protein>
<evidence type="ECO:0000256" key="4">
    <source>
        <dbReference type="ARBA" id="ARBA00023163"/>
    </source>
</evidence>
<dbReference type="GO" id="GO:0000976">
    <property type="term" value="F:transcription cis-regulatory region binding"/>
    <property type="evidence" value="ECO:0007669"/>
    <property type="project" value="TreeGrafter"/>
</dbReference>
<organism evidence="7 8">
    <name type="scientific">Podospora didyma</name>
    <dbReference type="NCBI Taxonomy" id="330526"/>
    <lineage>
        <taxon>Eukaryota</taxon>
        <taxon>Fungi</taxon>
        <taxon>Dikarya</taxon>
        <taxon>Ascomycota</taxon>
        <taxon>Pezizomycotina</taxon>
        <taxon>Sordariomycetes</taxon>
        <taxon>Sordariomycetidae</taxon>
        <taxon>Sordariales</taxon>
        <taxon>Podosporaceae</taxon>
        <taxon>Podospora</taxon>
    </lineage>
</organism>
<comment type="caution">
    <text evidence="7">The sequence shown here is derived from an EMBL/GenBank/DDBJ whole genome shotgun (WGS) entry which is preliminary data.</text>
</comment>
<accession>A0AAE0P540</accession>
<evidence type="ECO:0000313" key="7">
    <source>
        <dbReference type="EMBL" id="KAK3393455.1"/>
    </source>
</evidence>
<keyword evidence="5" id="KW-0539">Nucleus</keyword>